<dbReference type="InterPro" id="IPR036047">
    <property type="entry name" value="F-box-like_dom_sf"/>
</dbReference>
<dbReference type="SUPFAM" id="SSF81383">
    <property type="entry name" value="F-box domain"/>
    <property type="match status" value="2"/>
</dbReference>
<dbReference type="Gene3D" id="3.80.10.10">
    <property type="entry name" value="Ribonuclease Inhibitor"/>
    <property type="match status" value="2"/>
</dbReference>
<dbReference type="Proteomes" id="UP001154282">
    <property type="component" value="Unassembled WGS sequence"/>
</dbReference>
<dbReference type="SUPFAM" id="SSF52047">
    <property type="entry name" value="RNI-like"/>
    <property type="match status" value="2"/>
</dbReference>
<feature type="chain" id="PRO_5043381779" description="F-box domain-containing protein" evidence="1">
    <location>
        <begin position="24"/>
        <end position="981"/>
    </location>
</feature>
<proteinExistence type="predicted"/>
<dbReference type="InterPro" id="IPR055411">
    <property type="entry name" value="LRR_FXL15/At3g58940/PEG3-like"/>
</dbReference>
<feature type="domain" description="F-box/LRR-repeat protein 15/At3g58940/PEG3-like LRR" evidence="3">
    <location>
        <begin position="703"/>
        <end position="904"/>
    </location>
</feature>
<organism evidence="4 5">
    <name type="scientific">Linum tenue</name>
    <dbReference type="NCBI Taxonomy" id="586396"/>
    <lineage>
        <taxon>Eukaryota</taxon>
        <taxon>Viridiplantae</taxon>
        <taxon>Streptophyta</taxon>
        <taxon>Embryophyta</taxon>
        <taxon>Tracheophyta</taxon>
        <taxon>Spermatophyta</taxon>
        <taxon>Magnoliopsida</taxon>
        <taxon>eudicotyledons</taxon>
        <taxon>Gunneridae</taxon>
        <taxon>Pentapetalae</taxon>
        <taxon>rosids</taxon>
        <taxon>fabids</taxon>
        <taxon>Malpighiales</taxon>
        <taxon>Linaceae</taxon>
        <taxon>Linum</taxon>
    </lineage>
</organism>
<gene>
    <name evidence="4" type="ORF">LITE_LOCUS46585</name>
</gene>
<sequence length="981" mass="111222">MEVSLLFCFTARLFSYLWSFVSSTQTPSVLVCRWPENFHRRCLREPLIPLPVSTADLPELLSPWAAPSAARGTSVHRQPPPRALPEIPLQHIRSLVHPYRMNPICESSSNNDRISNLPAYLAERILMLLPLKEAAKTATWSRQWRYRWRNLPQLVFDADFARTRWAETASNVNALVMKIYKAVLLHNNEPSTKFVLAVPGLKPGDEIDHLILYLANKGIQDITLRILDEFDRFDYVYETRNFASLFAALELDTLKLENCELLSPSGFVGFSKLTCLELVNVIVEEDFFVGFLRKCPLLEELRMIDCLGFRDSPDIEAPRLKVLCLRIILWTIRFKYTPVLSLVSIQDYPDYLSNRMYRFQQDSINIVDVFVSSIPALQQLRIGIEFLLLLAAGNHVPKRLPTPLQHLEVLEMDNLVLHSLPEARVLVCLIMSSPNLKTLTIQIDDGERIPQENVIDSLKSLLEAEDLQGSGSCFQSLEEFTLHGIHGSQVELDLVNLVLASAPLLHEIVITTSKTMNFDESHKFMTGVSYCKWGSKKAKLLYAWNGEYENIEDGFPKLLLGRRPHRMKGLSESCSTDRISNLPAVLADHIVAFLPLKDAAKAATLSTQWRYCSRNVPQLVFDADFARPRWSESESNVHNLMNKIYEAVLLHDSNPTTKFVLAIPGLRPCDEIDHFILYLANNKVLRDFTLRILDESGRYVYDLRNFPSLFAAIELSTLKLQSCEFRPPPGFVGFNKLTHLELNNIMLDEDFFLGFVTKCPLLEDLRIIDCCGLGSPLGIDAPRLKVLCFRIILRSIWFKHTPLLSLVSILDERDYLSNKLYDDQQDSVDIVDVFASLPALQELKLGIEFLQLLAAGDHVPKRLPTPLQHLEVLEMDNIVLHSLREARVLLCLIMSSPNLKTLTIQIDGIQRAPPLENVIDSLGSLLEAGELTGSTGCCFQRLEELIIDGSHGSQVELDLVRLVLANAPLLRRIVIDGLHLI</sequence>
<dbReference type="InterPro" id="IPR001810">
    <property type="entry name" value="F-box_dom"/>
</dbReference>
<accession>A0AAV0R527</accession>
<feature type="domain" description="F-box" evidence="2">
    <location>
        <begin position="579"/>
        <end position="617"/>
    </location>
</feature>
<dbReference type="AlphaFoldDB" id="A0AAV0R527"/>
<dbReference type="InterPro" id="IPR032675">
    <property type="entry name" value="LRR_dom_sf"/>
</dbReference>
<protein>
    <recommendedName>
        <fullName evidence="6">F-box domain-containing protein</fullName>
    </recommendedName>
</protein>
<name>A0AAV0R527_9ROSI</name>
<evidence type="ECO:0000313" key="4">
    <source>
        <dbReference type="EMBL" id="CAI0552794.1"/>
    </source>
</evidence>
<keyword evidence="1" id="KW-0732">Signal</keyword>
<evidence type="ECO:0000313" key="5">
    <source>
        <dbReference type="Proteomes" id="UP001154282"/>
    </source>
</evidence>
<evidence type="ECO:0008006" key="6">
    <source>
        <dbReference type="Google" id="ProtNLM"/>
    </source>
</evidence>
<dbReference type="Pfam" id="PF00646">
    <property type="entry name" value="F-box"/>
    <property type="match status" value="1"/>
</dbReference>
<dbReference type="Gene3D" id="1.20.1280.50">
    <property type="match status" value="1"/>
</dbReference>
<feature type="domain" description="F-box/LRR-repeat protein 15/At3g58940/PEG3-like LRR" evidence="3">
    <location>
        <begin position="208"/>
        <end position="441"/>
    </location>
</feature>
<evidence type="ECO:0000259" key="2">
    <source>
        <dbReference type="Pfam" id="PF00646"/>
    </source>
</evidence>
<feature type="signal peptide" evidence="1">
    <location>
        <begin position="1"/>
        <end position="23"/>
    </location>
</feature>
<dbReference type="PANTHER" id="PTHR31639:SF312">
    <property type="entry name" value="CYCLIN-LIKE F-BOX"/>
    <property type="match status" value="1"/>
</dbReference>
<evidence type="ECO:0000256" key="1">
    <source>
        <dbReference type="SAM" id="SignalP"/>
    </source>
</evidence>
<reference evidence="4" key="1">
    <citation type="submission" date="2022-08" db="EMBL/GenBank/DDBJ databases">
        <authorList>
            <person name="Gutierrez-Valencia J."/>
        </authorList>
    </citation>
    <scope>NUCLEOTIDE SEQUENCE</scope>
</reference>
<keyword evidence="5" id="KW-1185">Reference proteome</keyword>
<dbReference type="EMBL" id="CAMGYJ010000010">
    <property type="protein sequence ID" value="CAI0552794.1"/>
    <property type="molecule type" value="Genomic_DNA"/>
</dbReference>
<comment type="caution">
    <text evidence="4">The sequence shown here is derived from an EMBL/GenBank/DDBJ whole genome shotgun (WGS) entry which is preliminary data.</text>
</comment>
<dbReference type="Pfam" id="PF24758">
    <property type="entry name" value="LRR_At5g56370"/>
    <property type="match status" value="2"/>
</dbReference>
<dbReference type="PANTHER" id="PTHR31639">
    <property type="entry name" value="F-BOX PROTEIN-LIKE"/>
    <property type="match status" value="1"/>
</dbReference>
<evidence type="ECO:0000259" key="3">
    <source>
        <dbReference type="Pfam" id="PF24758"/>
    </source>
</evidence>